<gene>
    <name evidence="3" type="ORF">KQI68_10150</name>
</gene>
<feature type="compositionally biased region" description="Basic and acidic residues" evidence="1">
    <location>
        <begin position="2714"/>
        <end position="2727"/>
    </location>
</feature>
<protein>
    <recommendedName>
        <fullName evidence="2">Bacterial Ig domain-containing protein</fullName>
    </recommendedName>
</protein>
<keyword evidence="4" id="KW-1185">Reference proteome</keyword>
<feature type="compositionally biased region" description="Basic and acidic residues" evidence="1">
    <location>
        <begin position="2621"/>
        <end position="2659"/>
    </location>
</feature>
<name>A0ABS6FJ35_9FIRM</name>
<dbReference type="InterPro" id="IPR041498">
    <property type="entry name" value="Big_6"/>
</dbReference>
<feature type="compositionally biased region" description="Basic and acidic residues" evidence="1">
    <location>
        <begin position="2576"/>
        <end position="2587"/>
    </location>
</feature>
<feature type="region of interest" description="Disordered" evidence="1">
    <location>
        <begin position="367"/>
        <end position="386"/>
    </location>
</feature>
<feature type="region of interest" description="Disordered" evidence="1">
    <location>
        <begin position="1699"/>
        <end position="1764"/>
    </location>
</feature>
<feature type="compositionally biased region" description="Basic and acidic residues" evidence="1">
    <location>
        <begin position="2597"/>
        <end position="2615"/>
    </location>
</feature>
<reference evidence="3 4" key="1">
    <citation type="submission" date="2021-06" db="EMBL/GenBank/DDBJ databases">
        <authorList>
            <person name="Sun Q."/>
            <person name="Li D."/>
        </authorList>
    </citation>
    <scope>NUCLEOTIDE SEQUENCE [LARGE SCALE GENOMIC DNA]</scope>
    <source>
        <strain evidence="3 4">MSJ-1</strain>
    </source>
</reference>
<feature type="domain" description="Bacterial Ig" evidence="2">
    <location>
        <begin position="1972"/>
        <end position="2046"/>
    </location>
</feature>
<proteinExistence type="predicted"/>
<evidence type="ECO:0000313" key="3">
    <source>
        <dbReference type="EMBL" id="MBU5670191.1"/>
    </source>
</evidence>
<comment type="caution">
    <text evidence="3">The sequence shown here is derived from an EMBL/GenBank/DDBJ whole genome shotgun (WGS) entry which is preliminary data.</text>
</comment>
<dbReference type="EMBL" id="JAHLQO010000008">
    <property type="protein sequence ID" value="MBU5670191.1"/>
    <property type="molecule type" value="Genomic_DNA"/>
</dbReference>
<evidence type="ECO:0000256" key="1">
    <source>
        <dbReference type="SAM" id="MobiDB-lite"/>
    </source>
</evidence>
<feature type="compositionally biased region" description="Basic and acidic residues" evidence="1">
    <location>
        <begin position="374"/>
        <end position="383"/>
    </location>
</feature>
<feature type="region of interest" description="Disordered" evidence="1">
    <location>
        <begin position="2714"/>
        <end position="2735"/>
    </location>
</feature>
<accession>A0ABS6FJ35</accession>
<dbReference type="RefSeq" id="WP_216550015.1">
    <property type="nucleotide sequence ID" value="NZ_JAHLQO010000008.1"/>
</dbReference>
<feature type="region of interest" description="Disordered" evidence="1">
    <location>
        <begin position="2038"/>
        <end position="2059"/>
    </location>
</feature>
<feature type="compositionally biased region" description="Basic and acidic residues" evidence="1">
    <location>
        <begin position="1717"/>
        <end position="1739"/>
    </location>
</feature>
<feature type="domain" description="Bacterial Ig" evidence="2">
    <location>
        <begin position="1654"/>
        <end position="1724"/>
    </location>
</feature>
<feature type="region of interest" description="Disordered" evidence="1">
    <location>
        <begin position="2556"/>
        <end position="2686"/>
    </location>
</feature>
<dbReference type="Pfam" id="PF17936">
    <property type="entry name" value="Big_6"/>
    <property type="match status" value="2"/>
</dbReference>
<organism evidence="3 4">
    <name type="scientific">Peptoniphilus ovalis</name>
    <dbReference type="NCBI Taxonomy" id="2841503"/>
    <lineage>
        <taxon>Bacteria</taxon>
        <taxon>Bacillati</taxon>
        <taxon>Bacillota</taxon>
        <taxon>Tissierellia</taxon>
        <taxon>Tissierellales</taxon>
        <taxon>Peptoniphilaceae</taxon>
        <taxon>Peptoniphilus</taxon>
    </lineage>
</organism>
<evidence type="ECO:0000259" key="2">
    <source>
        <dbReference type="Pfam" id="PF17936"/>
    </source>
</evidence>
<dbReference type="Proteomes" id="UP000783742">
    <property type="component" value="Unassembled WGS sequence"/>
</dbReference>
<sequence length="2839" mass="308584">MNRKSIISMILSILMILQIFITPVSAISNSYAENINSTQKSEGQKIGPRSEIFEFSNKNTSRLPKIRRARSAYNTMSLRSTNPTRTETAKLTVSTEGLSSGTFNWDAFGANKSFKAWIEVQYSGEQGRVKASDEVTISSSGDKTITVQTDSTKTVENYYIRTQYDTDVNRFNILAFFDEAAPIGAGQDLKFELGIYQVVNTNINYKYVDEYGNVITKDTPAQDELKNKAKLGEVKTFDIKTSGSENLWQSKSLDEWDLMDSSIDLTLTAENIKSNGIDYKLSKTYDVNNGGTITIKRQKPIVTPEDPNNPGEIPEGYGRLVLNADEKSPKTTKGTFTLSNPNDKIRVVDVIAGTSFNDQTVQDRVKGLGSPEPLTKDNQKDTGKVFSNWSPRLDTLGNAVSKVQQNLNAAYMPSDLNIDFDIEKNDDAKAPRHNDEVVKGKITSQTEGTNLEGAKVVIKDNNDKVIGITLANKDGSFVAGTRPLIAGEELKIVVTLSGVDTESAPVKKQVKLNPDDLNKIIPMADKVLSNFNGKTGIKKAQYEKLAEELKKGKALVDEETKKPVPAVTVDKAGQDSLDNAYKAIKTAIEALTTNSIPVINAPDYKEIFKGDALDLTQDVTVSDADGDTDLVMDGENKFSYKITKNKEEITDVSKINQTPGTYIVEYTAKDKSGATATHTMTLVVKKDVIEVPGEFPKPEDIPEGYVKVEFLAGDHGTLEGTTKFLVKNNAPSTVLNAPEIIANENFKVKTDKWNPTIPTNFATNFETTAQYEYTGKNVVPQDPGEDKPSVPDDFVKVEFKAGEHGKIVDGQTTIYWVKPNTDVNLSDKAPKVTANVGWKQVEGQGAWNPAINAAKQFSEKTNEIVAQYEYDVDTSDQPKEGYSKVTFDALDKGTIDEEQTKVIYVNPAKDVTLNAPTVTPKTGYTFKAWDPTVNAPKKYVNDERIIATYNSDELVSETEKEGYIKVTFAQGENGTFTDTAAKKDFWIKPDTLVDLRSKAPKVTANDGYVHTGWDKDLVQTFTKTNGDQTITAKYELDSDFSYTEKEGFTKITFSKGDHGEFAQNAKTELWVNPAKELTLPVPGIVPNPGYSHTGWNPAVTTAKKYENATTITATYDSDISDTEKDGFVKVTFKPGTNGTFEVNATERSVWVNPNKEVNLTNKAPVVTPKSGYIFTKWNHDLVAKFSTATEITAQYASAGDIKTEETEGFTKVTFDKGDHGEFVKDATTVYWVNPEKDLVLPAPGIVAAKGYTHTGWNPALTPAKKYANETTIKATYQADTSDTQVEGFNKVTFETDAENGTFENNATTKDVWVKPDTLVDLTDKAPNVTAVAGKTHTGWDRTLIGTFANNSKIKATYSSDVSDKPVEGWTEITFNQGDHGKFADGAKNVLWVNPEKAVVLDKAAPVLVPDINYSFAKWVDAQNADADLTTAKKYTVATSFTATYESDFSDQAKEGFVKITFKPGDNGKFAEGSTTEIYVRENKEVDLTGKAPTIMPNAGYGHTGWKPALKGTFAKATDIVAQYKAGTFDENNIKEITVIAPTKMAYGEGDQLNLTGMKVIAKDNAGLLKTYDGVDAITKAGFSIAPANETNLTVETHNAQPIVVTKGEGQDKIEGQTQTVISVDANLSAKPEDVKALNQNKVDPQTKKVTDEPKDTTTVTGKVKPGATVKIYDNSGKDITPSNIVYKTDGNFTAEVEKQEDGAKVTVKAQEPGKNPSEAKEATVARDANNDGKADDDVNQKTAIPTATALNKGENPTSTTITGKATPNSKVVAKVGETIVGETTANGDGDYTIEAKQNGKPLAKDTEVKVTAQAEGKLVSDPTATVVKIDKDGNGKADDEEDFDIKKATNVEILSNPDKMDYLVNKKDEKATFDTTGLVIKLTDAAGNTAIYTSEELKNENGITLNPAHGAELGLTDGTEFTVTVIGADAQNKPTVKADKQITVKLDADNDGKADVDDTTERPAALAYNFKDEAFTTITGETEKGAIVTAKVGDVKVGTATADSEGNYKIEATKDGEKLPNGTKVTVTAIKAPKGESLPQTTTVYDDKDGDGQPDSSQAFDISKATGMEVVASPDKMVYNNEEVLNLNGLKVLLTDVNGNKKLFTYNHDDNTEFTKAGLSVDYKQGTKLTSDDNDKKLTVTLDTTNNKFATETINGETPTALKVNPDQTAQPTDVIAANQGDKKVTTVKGKATKGSEIKIVDELGNSLLPEGTSIKVGDNGEFETDLSKQLNPGEKVFVTATEPGKTESSKVEAKVFRDKNSDGKPDTGAKLTKPEISPIRENDENVIVDAPNAEDKIKTITVEDQNGNAITLTRDEADKSGKKWKVEGSNPEATVTENSNGKLVIPVKDTLPLNDRDQIKVTFKDGENPSNEIFDKAPVQKSSQKPTVEPVYTGDKNVKIVDPTIADPTAKTIKVKVNEEDSLVIEKQEDGSWKIKSKPNEKVEVVDGKVVVPLDPSAKKGDTIKVSTINDSKVESPAETITVEDKVLTQKPTVDKANKDENTVSGIAAPGAKVTVTVTPKNGEPKTFIGEADKEGNYKVTTDTLVDGDKVVVTASEPGKADNTSDPKVVGVDTSKLKESIDKAEEIGGNDGSNLDENKPIDKALKDALKEGKETKKKGDKNDPTVDQSKVDRAKEELDKAIAQKEADNAVDKAKDSPTSENIQDAQDKIDAIPGSKDSADSDYNPIKKELQDKLDLIKVIKEAEDRLKKDDIKDKPDKDVQDLKDSVTNGKDNLENNQEITESIQKIKEALDRINKESLTVMLKDTRNGSKVLDIRTSAPRANVEIKINGKSIKTITTDSLGQYVYKLDNELTRGDRIELSASKAGYLDGTHRKTIY</sequence>
<evidence type="ECO:0000313" key="4">
    <source>
        <dbReference type="Proteomes" id="UP000783742"/>
    </source>
</evidence>
<feature type="compositionally biased region" description="Polar residues" evidence="1">
    <location>
        <begin position="1740"/>
        <end position="1764"/>
    </location>
</feature>